<name>A0A2K3MUG4_TRIPR</name>
<dbReference type="Gene3D" id="1.20.1280.50">
    <property type="match status" value="1"/>
</dbReference>
<dbReference type="PANTHER" id="PTHR31293:SF12">
    <property type="entry name" value="RNI-LIKE SUPERFAMILY PROTEIN"/>
    <property type="match status" value="1"/>
</dbReference>
<dbReference type="STRING" id="57577.A0A2K3MUG4"/>
<evidence type="ECO:0000313" key="3">
    <source>
        <dbReference type="Proteomes" id="UP000236291"/>
    </source>
</evidence>
<organism evidence="2 3">
    <name type="scientific">Trifolium pratense</name>
    <name type="common">Red clover</name>
    <dbReference type="NCBI Taxonomy" id="57577"/>
    <lineage>
        <taxon>Eukaryota</taxon>
        <taxon>Viridiplantae</taxon>
        <taxon>Streptophyta</taxon>
        <taxon>Embryophyta</taxon>
        <taxon>Tracheophyta</taxon>
        <taxon>Spermatophyta</taxon>
        <taxon>Magnoliopsida</taxon>
        <taxon>eudicotyledons</taxon>
        <taxon>Gunneridae</taxon>
        <taxon>Pentapetalae</taxon>
        <taxon>rosids</taxon>
        <taxon>fabids</taxon>
        <taxon>Fabales</taxon>
        <taxon>Fabaceae</taxon>
        <taxon>Papilionoideae</taxon>
        <taxon>50 kb inversion clade</taxon>
        <taxon>NPAAA clade</taxon>
        <taxon>Hologalegina</taxon>
        <taxon>IRL clade</taxon>
        <taxon>Trifolieae</taxon>
        <taxon>Trifolium</taxon>
    </lineage>
</organism>
<dbReference type="InterPro" id="IPR001810">
    <property type="entry name" value="F-box_dom"/>
</dbReference>
<evidence type="ECO:0000259" key="1">
    <source>
        <dbReference type="PROSITE" id="PS50181"/>
    </source>
</evidence>
<dbReference type="EMBL" id="ASHM01012518">
    <property type="protein sequence ID" value="PNX94471.1"/>
    <property type="molecule type" value="Genomic_DNA"/>
</dbReference>
<dbReference type="Pfam" id="PF00646">
    <property type="entry name" value="F-box"/>
    <property type="match status" value="1"/>
</dbReference>
<comment type="caution">
    <text evidence="2">The sequence shown here is derived from an EMBL/GenBank/DDBJ whole genome shotgun (WGS) entry which is preliminary data.</text>
</comment>
<dbReference type="AlphaFoldDB" id="A0A2K3MUG4"/>
<dbReference type="InterPro" id="IPR055294">
    <property type="entry name" value="FBL60-like"/>
</dbReference>
<dbReference type="Proteomes" id="UP000236291">
    <property type="component" value="Unassembled WGS sequence"/>
</dbReference>
<accession>A0A2K3MUG4</accession>
<dbReference type="PANTHER" id="PTHR31293">
    <property type="entry name" value="RNI-LIKE SUPERFAMILY PROTEIN"/>
    <property type="match status" value="1"/>
</dbReference>
<dbReference type="SUPFAM" id="SSF81383">
    <property type="entry name" value="F-box domain"/>
    <property type="match status" value="1"/>
</dbReference>
<feature type="domain" description="F-box" evidence="1">
    <location>
        <begin position="16"/>
        <end position="68"/>
    </location>
</feature>
<proteinExistence type="predicted"/>
<reference evidence="2 3" key="2">
    <citation type="journal article" date="2017" name="Front. Plant Sci.">
        <title>Gene Classification and Mining of Molecular Markers Useful in Red Clover (Trifolium pratense) Breeding.</title>
        <authorList>
            <person name="Istvanek J."/>
            <person name="Dluhosova J."/>
            <person name="Dluhos P."/>
            <person name="Patkova L."/>
            <person name="Nedelnik J."/>
            <person name="Repkova J."/>
        </authorList>
    </citation>
    <scope>NUCLEOTIDE SEQUENCE [LARGE SCALE GENOMIC DNA]</scope>
    <source>
        <strain evidence="3">cv. Tatra</strain>
        <tissue evidence="2">Young leaves</tissue>
    </source>
</reference>
<gene>
    <name evidence="2" type="ORF">L195_g017647</name>
</gene>
<protein>
    <submittedName>
        <fullName evidence="2">F-box/LRR-repeat protein</fullName>
    </submittedName>
</protein>
<evidence type="ECO:0000313" key="2">
    <source>
        <dbReference type="EMBL" id="PNX94471.1"/>
    </source>
</evidence>
<dbReference type="InterPro" id="IPR036047">
    <property type="entry name" value="F-box-like_dom_sf"/>
</dbReference>
<dbReference type="InterPro" id="IPR053781">
    <property type="entry name" value="F-box_AtFBL13-like"/>
</dbReference>
<reference evidence="2 3" key="1">
    <citation type="journal article" date="2014" name="Am. J. Bot.">
        <title>Genome assembly and annotation for red clover (Trifolium pratense; Fabaceae).</title>
        <authorList>
            <person name="Istvanek J."/>
            <person name="Jaros M."/>
            <person name="Krenek A."/>
            <person name="Repkova J."/>
        </authorList>
    </citation>
    <scope>NUCLEOTIDE SEQUENCE [LARGE SCALE GENOMIC DNA]</scope>
    <source>
        <strain evidence="3">cv. Tatra</strain>
        <tissue evidence="2">Young leaves</tissue>
    </source>
</reference>
<dbReference type="PROSITE" id="PS50181">
    <property type="entry name" value="FBOX"/>
    <property type="match status" value="1"/>
</dbReference>
<dbReference type="CDD" id="cd22160">
    <property type="entry name" value="F-box_AtFBL13-like"/>
    <property type="match status" value="1"/>
</dbReference>
<sequence length="82" mass="9462">MSGGEKKKKCSGESTTTTIDSLPDNILGHILSFLPTKEAIPTCLLSKRWKKQWLQLHSLHFNEAYHRNGNMQWCEFHQEPHA</sequence>